<dbReference type="Gramene" id="AUR62039792-RA">
    <property type="protein sequence ID" value="AUR62039792-RA:cds"/>
    <property type="gene ID" value="AUR62039792"/>
</dbReference>
<protein>
    <submittedName>
        <fullName evidence="2">Uncharacterized protein</fullName>
    </submittedName>
</protein>
<dbReference type="PANTHER" id="PTHR37908">
    <property type="entry name" value="TRANSMEMBRANE PROTEIN"/>
    <property type="match status" value="1"/>
</dbReference>
<feature type="signal peptide" evidence="1">
    <location>
        <begin position="1"/>
        <end position="25"/>
    </location>
</feature>
<dbReference type="PANTHER" id="PTHR37908:SF3">
    <property type="entry name" value="TRANSMEMBRANE PROTEIN"/>
    <property type="match status" value="1"/>
</dbReference>
<dbReference type="AlphaFoldDB" id="A0A803N3F0"/>
<reference evidence="2" key="2">
    <citation type="submission" date="2021-03" db="UniProtKB">
        <authorList>
            <consortium name="EnsemblPlants"/>
        </authorList>
    </citation>
    <scope>IDENTIFICATION</scope>
</reference>
<evidence type="ECO:0000256" key="1">
    <source>
        <dbReference type="SAM" id="SignalP"/>
    </source>
</evidence>
<evidence type="ECO:0000313" key="3">
    <source>
        <dbReference type="Proteomes" id="UP000596660"/>
    </source>
</evidence>
<dbReference type="EnsemblPlants" id="AUR62039792-RA">
    <property type="protein sequence ID" value="AUR62039792-RA:cds"/>
    <property type="gene ID" value="AUR62039792"/>
</dbReference>
<dbReference type="OMA" id="MQETPRK"/>
<evidence type="ECO:0000313" key="2">
    <source>
        <dbReference type="EnsemblPlants" id="AUR62039792-RA:cds"/>
    </source>
</evidence>
<name>A0A803N3F0_CHEQI</name>
<organism evidence="2 3">
    <name type="scientific">Chenopodium quinoa</name>
    <name type="common">Quinoa</name>
    <dbReference type="NCBI Taxonomy" id="63459"/>
    <lineage>
        <taxon>Eukaryota</taxon>
        <taxon>Viridiplantae</taxon>
        <taxon>Streptophyta</taxon>
        <taxon>Embryophyta</taxon>
        <taxon>Tracheophyta</taxon>
        <taxon>Spermatophyta</taxon>
        <taxon>Magnoliopsida</taxon>
        <taxon>eudicotyledons</taxon>
        <taxon>Gunneridae</taxon>
        <taxon>Pentapetalae</taxon>
        <taxon>Caryophyllales</taxon>
        <taxon>Chenopodiaceae</taxon>
        <taxon>Chenopodioideae</taxon>
        <taxon>Atripliceae</taxon>
        <taxon>Chenopodium</taxon>
    </lineage>
</organism>
<proteinExistence type="predicted"/>
<keyword evidence="1" id="KW-0732">Signal</keyword>
<sequence length="93" mass="10212">MGHSQFVAFFLVLTLLVLSFSQGYGRILRESPFAEAVMPSLKQETPRKSRFLAVELLDYGSSNVGPNVNSRSGFPFNLPSSPLLPPAEQPTID</sequence>
<keyword evidence="3" id="KW-1185">Reference proteome</keyword>
<dbReference type="Proteomes" id="UP000596660">
    <property type="component" value="Unplaced"/>
</dbReference>
<feature type="chain" id="PRO_5030940099" evidence="1">
    <location>
        <begin position="26"/>
        <end position="93"/>
    </location>
</feature>
<accession>A0A803N3F0</accession>
<reference evidence="2" key="1">
    <citation type="journal article" date="2017" name="Nature">
        <title>The genome of Chenopodium quinoa.</title>
        <authorList>
            <person name="Jarvis D.E."/>
            <person name="Ho Y.S."/>
            <person name="Lightfoot D.J."/>
            <person name="Schmoeckel S.M."/>
            <person name="Li B."/>
            <person name="Borm T.J.A."/>
            <person name="Ohyanagi H."/>
            <person name="Mineta K."/>
            <person name="Michell C.T."/>
            <person name="Saber N."/>
            <person name="Kharbatia N.M."/>
            <person name="Rupper R.R."/>
            <person name="Sharp A.R."/>
            <person name="Dally N."/>
            <person name="Boughton B.A."/>
            <person name="Woo Y.H."/>
            <person name="Gao G."/>
            <person name="Schijlen E.G.W.M."/>
            <person name="Guo X."/>
            <person name="Momin A.A."/>
            <person name="Negrao S."/>
            <person name="Al-Babili S."/>
            <person name="Gehring C."/>
            <person name="Roessner U."/>
            <person name="Jung C."/>
            <person name="Murphy K."/>
            <person name="Arold S.T."/>
            <person name="Gojobori T."/>
            <person name="van der Linden C.G."/>
            <person name="van Loo E.N."/>
            <person name="Jellen E.N."/>
            <person name="Maughan P.J."/>
            <person name="Tester M."/>
        </authorList>
    </citation>
    <scope>NUCLEOTIDE SEQUENCE [LARGE SCALE GENOMIC DNA]</scope>
    <source>
        <strain evidence="2">cv. PI 614886</strain>
    </source>
</reference>